<keyword evidence="1" id="KW-0646">Protease inhibitor</keyword>
<comment type="caution">
    <text evidence="4">The sequence shown here is derived from an EMBL/GenBank/DDBJ whole genome shotgun (WGS) entry which is preliminary data.</text>
</comment>
<dbReference type="PANTHER" id="PTHR23259:SF70">
    <property type="entry name" value="ACCESSORY GLAND PROTEIN ACP62F-RELATED"/>
    <property type="match status" value="1"/>
</dbReference>
<evidence type="ECO:0000313" key="4">
    <source>
        <dbReference type="EMBL" id="KAG7309639.1"/>
    </source>
</evidence>
<dbReference type="CDD" id="cd19941">
    <property type="entry name" value="TIL"/>
    <property type="match status" value="3"/>
</dbReference>
<feature type="domain" description="TIL" evidence="3">
    <location>
        <begin position="138"/>
        <end position="195"/>
    </location>
</feature>
<feature type="domain" description="TIL" evidence="3">
    <location>
        <begin position="77"/>
        <end position="133"/>
    </location>
</feature>
<gene>
    <name evidence="4" type="ORF">JYU34_004117</name>
</gene>
<accession>A0ABQ7QX64</accession>
<dbReference type="EMBL" id="JAHIBW010000006">
    <property type="protein sequence ID" value="KAG7309639.1"/>
    <property type="molecule type" value="Genomic_DNA"/>
</dbReference>
<dbReference type="PANTHER" id="PTHR23259">
    <property type="entry name" value="RIDDLE"/>
    <property type="match status" value="1"/>
</dbReference>
<evidence type="ECO:0000256" key="2">
    <source>
        <dbReference type="ARBA" id="ARBA00023157"/>
    </source>
</evidence>
<sequence>MTKTNEFPGAQSVSQCPGINEEPTTCVPCEESCRYRLKRSDIACSSVCNAGCRCVDGFYRLDSGECVPVDQCSPPQCYENEYHDTCGPYCEESCATMNNTCLVCLSGCVEGCFCQPGFIRDRYGLTCVTPDQCPQPECDRFEHFETCPNVCPLETCRAKLEAEDCSSIQCCEPQCRCDPGHLRNDSGECIPEEYCEVDY</sequence>
<evidence type="ECO:0000259" key="3">
    <source>
        <dbReference type="Pfam" id="PF01826"/>
    </source>
</evidence>
<organism evidence="4 5">
    <name type="scientific">Plutella xylostella</name>
    <name type="common">Diamondback moth</name>
    <name type="synonym">Plutella maculipennis</name>
    <dbReference type="NCBI Taxonomy" id="51655"/>
    <lineage>
        <taxon>Eukaryota</taxon>
        <taxon>Metazoa</taxon>
        <taxon>Ecdysozoa</taxon>
        <taxon>Arthropoda</taxon>
        <taxon>Hexapoda</taxon>
        <taxon>Insecta</taxon>
        <taxon>Pterygota</taxon>
        <taxon>Neoptera</taxon>
        <taxon>Endopterygota</taxon>
        <taxon>Lepidoptera</taxon>
        <taxon>Glossata</taxon>
        <taxon>Ditrysia</taxon>
        <taxon>Yponomeutoidea</taxon>
        <taxon>Plutellidae</taxon>
        <taxon>Plutella</taxon>
    </lineage>
</organism>
<dbReference type="InterPro" id="IPR002919">
    <property type="entry name" value="TIL_dom"/>
</dbReference>
<feature type="domain" description="TIL" evidence="3">
    <location>
        <begin position="19"/>
        <end position="72"/>
    </location>
</feature>
<keyword evidence="2" id="KW-1015">Disulfide bond</keyword>
<dbReference type="InterPro" id="IPR051368">
    <property type="entry name" value="SerProtInhib-TIL_Domain"/>
</dbReference>
<dbReference type="SUPFAM" id="SSF57567">
    <property type="entry name" value="Serine protease inhibitors"/>
    <property type="match status" value="3"/>
</dbReference>
<evidence type="ECO:0000313" key="5">
    <source>
        <dbReference type="Proteomes" id="UP000823941"/>
    </source>
</evidence>
<reference evidence="4 5" key="1">
    <citation type="submission" date="2021-06" db="EMBL/GenBank/DDBJ databases">
        <title>A haploid diamondback moth (Plutella xylostella L.) genome assembly resolves 31 chromosomes and identifies a diamide resistance mutation.</title>
        <authorList>
            <person name="Ward C.M."/>
            <person name="Perry K.D."/>
            <person name="Baker G."/>
            <person name="Powis K."/>
            <person name="Heckel D.G."/>
            <person name="Baxter S.W."/>
        </authorList>
    </citation>
    <scope>NUCLEOTIDE SEQUENCE [LARGE SCALE GENOMIC DNA]</scope>
    <source>
        <strain evidence="4 5">LV</strain>
        <tissue evidence="4">Single pupa</tissue>
    </source>
</reference>
<evidence type="ECO:0000256" key="1">
    <source>
        <dbReference type="ARBA" id="ARBA00022690"/>
    </source>
</evidence>
<dbReference type="Proteomes" id="UP000823941">
    <property type="component" value="Chromosome 6"/>
</dbReference>
<dbReference type="Pfam" id="PF01826">
    <property type="entry name" value="TIL"/>
    <property type="match status" value="3"/>
</dbReference>
<name>A0ABQ7QX64_PLUXY</name>
<keyword evidence="5" id="KW-1185">Reference proteome</keyword>
<proteinExistence type="predicted"/>
<protein>
    <recommendedName>
        <fullName evidence="3">TIL domain-containing protein</fullName>
    </recommendedName>
</protein>
<dbReference type="Gene3D" id="2.10.25.10">
    <property type="entry name" value="Laminin"/>
    <property type="match status" value="3"/>
</dbReference>
<dbReference type="InterPro" id="IPR036084">
    <property type="entry name" value="Ser_inhib-like_sf"/>
</dbReference>